<feature type="compositionally biased region" description="Pro residues" evidence="1">
    <location>
        <begin position="73"/>
        <end position="82"/>
    </location>
</feature>
<name>A0A9P7FVT5_9AGAR</name>
<comment type="caution">
    <text evidence="2">The sequence shown here is derived from an EMBL/GenBank/DDBJ whole genome shotgun (WGS) entry which is preliminary data.</text>
</comment>
<evidence type="ECO:0000256" key="1">
    <source>
        <dbReference type="SAM" id="MobiDB-lite"/>
    </source>
</evidence>
<feature type="region of interest" description="Disordered" evidence="1">
    <location>
        <begin position="30"/>
        <end position="100"/>
    </location>
</feature>
<reference evidence="2" key="1">
    <citation type="submission" date="2021-02" db="EMBL/GenBank/DDBJ databases">
        <authorList>
            <person name="Nieuwenhuis M."/>
            <person name="Van De Peppel L.J.J."/>
        </authorList>
    </citation>
    <scope>NUCLEOTIDE SEQUENCE</scope>
    <source>
        <strain evidence="2">D49</strain>
    </source>
</reference>
<proteinExistence type="predicted"/>
<evidence type="ECO:0000313" key="3">
    <source>
        <dbReference type="Proteomes" id="UP000717328"/>
    </source>
</evidence>
<feature type="non-terminal residue" evidence="2">
    <location>
        <position position="100"/>
    </location>
</feature>
<dbReference type="AlphaFoldDB" id="A0A9P7FVT5"/>
<keyword evidence="3" id="KW-1185">Reference proteome</keyword>
<feature type="compositionally biased region" description="Low complexity" evidence="1">
    <location>
        <begin position="83"/>
        <end position="100"/>
    </location>
</feature>
<gene>
    <name evidence="2" type="ORF">H0H81_001382</name>
</gene>
<dbReference type="Proteomes" id="UP000717328">
    <property type="component" value="Unassembled WGS sequence"/>
</dbReference>
<sequence>MAEQIERDPSLEICPDFSSQHYEPMRRLMRNAGSSDEEAAEAMKQAWEQQNLERREAWQVQQENRRLEREPTPDPGPGPEQAPGPARQAAPEPEQEALPT</sequence>
<feature type="compositionally biased region" description="Basic and acidic residues" evidence="1">
    <location>
        <begin position="51"/>
        <end position="72"/>
    </location>
</feature>
<accession>A0A9P7FVT5</accession>
<dbReference type="OrthoDB" id="2688210at2759"/>
<reference evidence="2" key="2">
    <citation type="submission" date="2021-10" db="EMBL/GenBank/DDBJ databases">
        <title>Phylogenomics reveals ancestral predisposition of the termite-cultivated fungus Termitomyces towards a domesticated lifestyle.</title>
        <authorList>
            <person name="Auxier B."/>
            <person name="Grum-Grzhimaylo A."/>
            <person name="Cardenas M.E."/>
            <person name="Lodge J.D."/>
            <person name="Laessoe T."/>
            <person name="Pedersen O."/>
            <person name="Smith M.E."/>
            <person name="Kuyper T.W."/>
            <person name="Franco-Molano E.A."/>
            <person name="Baroni T.J."/>
            <person name="Aanen D.K."/>
        </authorList>
    </citation>
    <scope>NUCLEOTIDE SEQUENCE</scope>
    <source>
        <strain evidence="2">D49</strain>
    </source>
</reference>
<dbReference type="EMBL" id="JABCKI010005776">
    <property type="protein sequence ID" value="KAG5638180.1"/>
    <property type="molecule type" value="Genomic_DNA"/>
</dbReference>
<evidence type="ECO:0000313" key="2">
    <source>
        <dbReference type="EMBL" id="KAG5638180.1"/>
    </source>
</evidence>
<protein>
    <submittedName>
        <fullName evidence="2">Uncharacterized protein</fullName>
    </submittedName>
</protein>
<organism evidence="2 3">
    <name type="scientific">Sphagnurus paluster</name>
    <dbReference type="NCBI Taxonomy" id="117069"/>
    <lineage>
        <taxon>Eukaryota</taxon>
        <taxon>Fungi</taxon>
        <taxon>Dikarya</taxon>
        <taxon>Basidiomycota</taxon>
        <taxon>Agaricomycotina</taxon>
        <taxon>Agaricomycetes</taxon>
        <taxon>Agaricomycetidae</taxon>
        <taxon>Agaricales</taxon>
        <taxon>Tricholomatineae</taxon>
        <taxon>Lyophyllaceae</taxon>
        <taxon>Sphagnurus</taxon>
    </lineage>
</organism>